<reference evidence="2" key="1">
    <citation type="journal article" date="2013" name="Environ. Microbiol.">
        <title>Microbiota from the distal guts of lean and obese adolescents exhibit partial functional redundancy besides clear differences in community structure.</title>
        <authorList>
            <person name="Ferrer M."/>
            <person name="Ruiz A."/>
            <person name="Lanza F."/>
            <person name="Haange S.B."/>
            <person name="Oberbach A."/>
            <person name="Till H."/>
            <person name="Bargiela R."/>
            <person name="Campoy C."/>
            <person name="Segura M.T."/>
            <person name="Richter M."/>
            <person name="von Bergen M."/>
            <person name="Seifert J."/>
            <person name="Suarez A."/>
        </authorList>
    </citation>
    <scope>NUCLEOTIDE SEQUENCE</scope>
</reference>
<evidence type="ECO:0000313" key="2">
    <source>
        <dbReference type="EMBL" id="EKC49695.1"/>
    </source>
</evidence>
<evidence type="ECO:0000256" key="1">
    <source>
        <dbReference type="SAM" id="MobiDB-lite"/>
    </source>
</evidence>
<protein>
    <submittedName>
        <fullName evidence="2">Relaxase/mobilization nuclease domain protein</fullName>
    </submittedName>
</protein>
<proteinExistence type="predicted"/>
<dbReference type="EMBL" id="AJWY01012526">
    <property type="protein sequence ID" value="EKC49695.1"/>
    <property type="molecule type" value="Genomic_DNA"/>
</dbReference>
<accession>K1S7I2</accession>
<organism evidence="2">
    <name type="scientific">human gut metagenome</name>
    <dbReference type="NCBI Taxonomy" id="408170"/>
    <lineage>
        <taxon>unclassified sequences</taxon>
        <taxon>metagenomes</taxon>
        <taxon>organismal metagenomes</taxon>
    </lineage>
</organism>
<gene>
    <name evidence="2" type="ORF">LEA_18270</name>
</gene>
<feature type="compositionally biased region" description="Basic and acidic residues" evidence="1">
    <location>
        <begin position="130"/>
        <end position="142"/>
    </location>
</feature>
<feature type="non-terminal residue" evidence="2">
    <location>
        <position position="1"/>
    </location>
</feature>
<feature type="region of interest" description="Disordered" evidence="1">
    <location>
        <begin position="113"/>
        <end position="142"/>
    </location>
</feature>
<dbReference type="AlphaFoldDB" id="K1S7I2"/>
<sequence>QALYYSYLYQMGVLKQKPKRISPVLRADIRKLDARIEQMEFLQKHQITTREELLVYRIPLEEQVQALTKERKRLYRSEPDSARIGQITEELKPLRKDIRLCIRIEQQSREMEEKMRLAEQIQRQAEQEEQTEKNRQPRTESR</sequence>
<comment type="caution">
    <text evidence="2">The sequence shown here is derived from an EMBL/GenBank/DDBJ whole genome shotgun (WGS) entry which is preliminary data.</text>
</comment>
<name>K1S7I2_9ZZZZ</name>